<keyword evidence="1" id="KW-0413">Isomerase</keyword>
<dbReference type="RefSeq" id="WP_218325520.1">
    <property type="nucleotide sequence ID" value="NZ_JAHUZB010000003.1"/>
</dbReference>
<keyword evidence="2" id="KW-1185">Reference proteome</keyword>
<evidence type="ECO:0000313" key="2">
    <source>
        <dbReference type="Proteomes" id="UP000774130"/>
    </source>
</evidence>
<evidence type="ECO:0000313" key="1">
    <source>
        <dbReference type="EMBL" id="MBV7390455.1"/>
    </source>
</evidence>
<dbReference type="Proteomes" id="UP000774130">
    <property type="component" value="Unassembled WGS sequence"/>
</dbReference>
<name>A0ABS6TC22_9ENTE</name>
<dbReference type="PROSITE" id="PS51440">
    <property type="entry name" value="TIM_2"/>
    <property type="match status" value="1"/>
</dbReference>
<protein>
    <submittedName>
        <fullName evidence="1">Triose-phosphate isomerase</fullName>
        <ecNumber evidence="1">5.3.1.1</ecNumber>
    </submittedName>
</protein>
<dbReference type="InterPro" id="IPR000652">
    <property type="entry name" value="Triosephosphate_isomerase"/>
</dbReference>
<reference evidence="1 2" key="1">
    <citation type="submission" date="2021-06" db="EMBL/GenBank/DDBJ databases">
        <title>Enterococcus alishanensis sp. nov., a novel lactic acid bacterium isolated from fresh coffee beans.</title>
        <authorList>
            <person name="Chen Y.-S."/>
        </authorList>
    </citation>
    <scope>NUCLEOTIDE SEQUENCE [LARGE SCALE GENOMIC DNA]</scope>
    <source>
        <strain evidence="1 2">ALS3</strain>
    </source>
</reference>
<dbReference type="GO" id="GO:0004807">
    <property type="term" value="F:triose-phosphate isomerase activity"/>
    <property type="evidence" value="ECO:0007669"/>
    <property type="project" value="UniProtKB-EC"/>
</dbReference>
<gene>
    <name evidence="1" type="ORF">KUA55_07175</name>
</gene>
<dbReference type="EC" id="5.3.1.1" evidence="1"/>
<dbReference type="EMBL" id="JAHUZB010000003">
    <property type="protein sequence ID" value="MBV7390455.1"/>
    <property type="molecule type" value="Genomic_DNA"/>
</dbReference>
<sequence length="231" mass="24804">MSKRTLRTPFFSVNPKSYLFGEEAVQFAIALDQLAEKYDVDVLFTCQHADLYRVSQAVQHLFVTAQHMDGHQIGRGMGKILPESILAAGAEATFLNHAEHPMMVEDLVNAIKRAQALGILTIACANSIAEAQTIATLAPDMMVCEPTELIGTGKSSDVDYMKQTNEAVRQVNPDILILQGAGISTVADVEKALKSGADATGGTSGIVAAENPLKIAEEMIVTVAKYKKEAN</sequence>
<accession>A0ABS6TC22</accession>
<proteinExistence type="predicted"/>
<dbReference type="Pfam" id="PF00121">
    <property type="entry name" value="TIM"/>
    <property type="match status" value="1"/>
</dbReference>
<comment type="caution">
    <text evidence="1">The sequence shown here is derived from an EMBL/GenBank/DDBJ whole genome shotgun (WGS) entry which is preliminary data.</text>
</comment>
<organism evidence="1 2">
    <name type="scientific">Enterococcus alishanensis</name>
    <dbReference type="NCBI Taxonomy" id="1303817"/>
    <lineage>
        <taxon>Bacteria</taxon>
        <taxon>Bacillati</taxon>
        <taxon>Bacillota</taxon>
        <taxon>Bacilli</taxon>
        <taxon>Lactobacillales</taxon>
        <taxon>Enterococcaceae</taxon>
        <taxon>Enterococcus</taxon>
    </lineage>
</organism>
<dbReference type="NCBIfam" id="NF003302">
    <property type="entry name" value="PRK04302.1"/>
    <property type="match status" value="1"/>
</dbReference>